<evidence type="ECO:0000313" key="2">
    <source>
        <dbReference type="EMBL" id="SBR94165.1"/>
    </source>
</evidence>
<gene>
    <name evidence="2" type="primary">F5</name>
</gene>
<dbReference type="EMBL" id="HAEG01013140">
    <property type="protein sequence ID" value="SBR94165.1"/>
    <property type="molecule type" value="Transcribed_RNA"/>
</dbReference>
<proteinExistence type="predicted"/>
<reference evidence="2" key="2">
    <citation type="submission" date="2016-06" db="EMBL/GenBank/DDBJ databases">
        <title>The genome of a short-lived fish provides insights into sex chromosome evolution and the genetic control of aging.</title>
        <authorList>
            <person name="Reichwald K."/>
            <person name="Felder M."/>
            <person name="Petzold A."/>
            <person name="Koch P."/>
            <person name="Groth M."/>
            <person name="Platzer M."/>
        </authorList>
    </citation>
    <scope>NUCLEOTIDE SEQUENCE</scope>
    <source>
        <tissue evidence="2">Brain</tissue>
    </source>
</reference>
<dbReference type="AlphaFoldDB" id="A0A1A8QK68"/>
<feature type="non-terminal residue" evidence="2">
    <location>
        <position position="1"/>
    </location>
</feature>
<name>A0A1A8QK68_9TELE</name>
<feature type="non-terminal residue" evidence="2">
    <location>
        <position position="74"/>
    </location>
</feature>
<accession>A0A1A8QK68</accession>
<organism evidence="2">
    <name type="scientific">Nothobranchius pienaari</name>
    <dbReference type="NCBI Taxonomy" id="704102"/>
    <lineage>
        <taxon>Eukaryota</taxon>
        <taxon>Metazoa</taxon>
        <taxon>Chordata</taxon>
        <taxon>Craniata</taxon>
        <taxon>Vertebrata</taxon>
        <taxon>Euteleostomi</taxon>
        <taxon>Actinopterygii</taxon>
        <taxon>Neopterygii</taxon>
        <taxon>Teleostei</taxon>
        <taxon>Neoteleostei</taxon>
        <taxon>Acanthomorphata</taxon>
        <taxon>Ovalentaria</taxon>
        <taxon>Atherinomorphae</taxon>
        <taxon>Cyprinodontiformes</taxon>
        <taxon>Nothobranchiidae</taxon>
        <taxon>Nothobranchius</taxon>
    </lineage>
</organism>
<protein>
    <submittedName>
        <fullName evidence="2">Coagulation factor V</fullName>
    </submittedName>
</protein>
<feature type="region of interest" description="Disordered" evidence="1">
    <location>
        <begin position="1"/>
        <end position="22"/>
    </location>
</feature>
<sequence length="74" mass="7958">CVNVSSNNLSLSHPRITSQNDIPHTNTSTVTLIQRTTRHANLSSAVLNHSLSVPALDVEEVNVSAVVRSNLTIL</sequence>
<feature type="compositionally biased region" description="Low complexity" evidence="1">
    <location>
        <begin position="1"/>
        <end position="12"/>
    </location>
</feature>
<reference evidence="2" key="1">
    <citation type="submission" date="2016-05" db="EMBL/GenBank/DDBJ databases">
        <authorList>
            <person name="Lavstsen T."/>
            <person name="Jespersen J.S."/>
        </authorList>
    </citation>
    <scope>NUCLEOTIDE SEQUENCE</scope>
    <source>
        <tissue evidence="2">Brain</tissue>
    </source>
</reference>
<evidence type="ECO:0000256" key="1">
    <source>
        <dbReference type="SAM" id="MobiDB-lite"/>
    </source>
</evidence>